<evidence type="ECO:0000256" key="3">
    <source>
        <dbReference type="ARBA" id="ARBA00022801"/>
    </source>
</evidence>
<organism evidence="5 6">
    <name type="scientific">Halorhabdus utahensis (strain DSM 12940 / JCM 11049 / AX-2)</name>
    <dbReference type="NCBI Taxonomy" id="519442"/>
    <lineage>
        <taxon>Archaea</taxon>
        <taxon>Methanobacteriati</taxon>
        <taxon>Methanobacteriota</taxon>
        <taxon>Stenosarchaea group</taxon>
        <taxon>Halobacteria</taxon>
        <taxon>Halobacteriales</taxon>
        <taxon>Haloarculaceae</taxon>
        <taxon>Halorhabdus</taxon>
    </lineage>
</organism>
<name>C7NS62_HALUD</name>
<proteinExistence type="inferred from homology"/>
<keyword evidence="3 5" id="KW-0378">Hydrolase</keyword>
<dbReference type="InterPro" id="IPR051400">
    <property type="entry name" value="HAD-like_hydrolase"/>
</dbReference>
<dbReference type="SFLD" id="SFLDG01129">
    <property type="entry name" value="C1.5:_HAD__Beta-PGM__Phosphata"/>
    <property type="match status" value="1"/>
</dbReference>
<evidence type="ECO:0000256" key="2">
    <source>
        <dbReference type="ARBA" id="ARBA00007958"/>
    </source>
</evidence>
<gene>
    <name evidence="5" type="ordered locus">Huta_0482</name>
</gene>
<reference evidence="5 6" key="1">
    <citation type="journal article" date="2009" name="Stand. Genomic Sci.">
        <title>Complete genome sequence of Halorhabdus utahensis type strain (AX-2).</title>
        <authorList>
            <person name="Anderson I."/>
            <person name="Tindall B.J."/>
            <person name="Pomrenke H."/>
            <person name="Goker M."/>
            <person name="Lapidus A."/>
            <person name="Nolan M."/>
            <person name="Copeland A."/>
            <person name="Glavina Del Rio T."/>
            <person name="Chen F."/>
            <person name="Tice H."/>
            <person name="Cheng J.F."/>
            <person name="Lucas S."/>
            <person name="Chertkov O."/>
            <person name="Bruce D."/>
            <person name="Brettin T."/>
            <person name="Detter J.C."/>
            <person name="Han C."/>
            <person name="Goodwin L."/>
            <person name="Land M."/>
            <person name="Hauser L."/>
            <person name="Chang Y.J."/>
            <person name="Jeffries C.D."/>
            <person name="Pitluck S."/>
            <person name="Pati A."/>
            <person name="Mavromatis K."/>
            <person name="Ivanova N."/>
            <person name="Ovchinnikova G."/>
            <person name="Chen A."/>
            <person name="Palaniappan K."/>
            <person name="Chain P."/>
            <person name="Rohde M."/>
            <person name="Bristow J."/>
            <person name="Eisen J.A."/>
            <person name="Markowitz V."/>
            <person name="Hugenholtz P."/>
            <person name="Kyrpides N.C."/>
            <person name="Klenk H.P."/>
        </authorList>
    </citation>
    <scope>NUCLEOTIDE SEQUENCE [LARGE SCALE GENOMIC DNA]</scope>
    <source>
        <strain evidence="6">DSM 12940 / JCM 11049 / AX-2</strain>
    </source>
</reference>
<dbReference type="EMBL" id="CP001687">
    <property type="protein sequence ID" value="ACV10669.1"/>
    <property type="molecule type" value="Genomic_DNA"/>
</dbReference>
<dbReference type="InterPro" id="IPR006439">
    <property type="entry name" value="HAD-SF_hydro_IA"/>
</dbReference>
<dbReference type="GeneID" id="8382749"/>
<sequence length="215" mass="24228">MTIRAVCFDLDDTLFAYRKYARAGLRAAADRLEARTGEEVHEELLRLYFTEGITDGTFDQLLDRHDRNSKLVDDLVDAYHDANTPLSPYPETEPVLSTLSEGYRLGLITDGRGGHAKLRRLGIRSYFDAVVVTPTIESSKRESEPFERVLSTLSVSADAAVYVGDDPRFDFENPNHLGMTTVRLRRGRYSDLEPKTDAAVPDREIPHLEALLDIL</sequence>
<evidence type="ECO:0000313" key="5">
    <source>
        <dbReference type="EMBL" id="ACV10669.1"/>
    </source>
</evidence>
<dbReference type="SUPFAM" id="SSF56784">
    <property type="entry name" value="HAD-like"/>
    <property type="match status" value="1"/>
</dbReference>
<dbReference type="eggNOG" id="arCOG02291">
    <property type="taxonomic scope" value="Archaea"/>
</dbReference>
<comment type="similarity">
    <text evidence="2">Belongs to the HAD-like hydrolase superfamily.</text>
</comment>
<evidence type="ECO:0000313" key="6">
    <source>
        <dbReference type="Proteomes" id="UP000002071"/>
    </source>
</evidence>
<dbReference type="Gene3D" id="1.10.150.520">
    <property type="match status" value="1"/>
</dbReference>
<dbReference type="Pfam" id="PF13419">
    <property type="entry name" value="HAD_2"/>
    <property type="match status" value="1"/>
</dbReference>
<accession>C7NS62</accession>
<dbReference type="OrthoDB" id="131325at2157"/>
<dbReference type="GO" id="GO:0044281">
    <property type="term" value="P:small molecule metabolic process"/>
    <property type="evidence" value="ECO:0007669"/>
    <property type="project" value="UniProtKB-ARBA"/>
</dbReference>
<comment type="cofactor">
    <cofactor evidence="1">
        <name>Mg(2+)</name>
        <dbReference type="ChEBI" id="CHEBI:18420"/>
    </cofactor>
</comment>
<dbReference type="RefSeq" id="WP_015788250.1">
    <property type="nucleotide sequence ID" value="NC_013158.1"/>
</dbReference>
<dbReference type="SFLD" id="SFLDS00003">
    <property type="entry name" value="Haloacid_Dehalogenase"/>
    <property type="match status" value="1"/>
</dbReference>
<dbReference type="InterPro" id="IPR036412">
    <property type="entry name" value="HAD-like_sf"/>
</dbReference>
<protein>
    <submittedName>
        <fullName evidence="5">HAD-superfamily hydrolase, subfamily IA, variant 1</fullName>
    </submittedName>
</protein>
<dbReference type="NCBIfam" id="TIGR01549">
    <property type="entry name" value="HAD-SF-IA-v1"/>
    <property type="match status" value="1"/>
</dbReference>
<dbReference type="STRING" id="519442.Huta_0482"/>
<dbReference type="AlphaFoldDB" id="C7NS62"/>
<dbReference type="PANTHER" id="PTHR46470">
    <property type="entry name" value="N-ACYLNEURAMINATE-9-PHOSPHATASE"/>
    <property type="match status" value="1"/>
</dbReference>
<dbReference type="GO" id="GO:0016787">
    <property type="term" value="F:hydrolase activity"/>
    <property type="evidence" value="ECO:0007669"/>
    <property type="project" value="UniProtKB-KW"/>
</dbReference>
<evidence type="ECO:0000256" key="1">
    <source>
        <dbReference type="ARBA" id="ARBA00001946"/>
    </source>
</evidence>
<keyword evidence="6" id="KW-1185">Reference proteome</keyword>
<dbReference type="InterPro" id="IPR041492">
    <property type="entry name" value="HAD_2"/>
</dbReference>
<dbReference type="Proteomes" id="UP000002071">
    <property type="component" value="Chromosome"/>
</dbReference>
<dbReference type="InterPro" id="IPR023214">
    <property type="entry name" value="HAD_sf"/>
</dbReference>
<dbReference type="Gene3D" id="3.40.50.1000">
    <property type="entry name" value="HAD superfamily/HAD-like"/>
    <property type="match status" value="1"/>
</dbReference>
<keyword evidence="4" id="KW-0460">Magnesium</keyword>
<dbReference type="HOGENOM" id="CLU_045011_8_1_2"/>
<evidence type="ECO:0000256" key="4">
    <source>
        <dbReference type="ARBA" id="ARBA00022842"/>
    </source>
</evidence>
<dbReference type="KEGG" id="hut:Huta_0482"/>